<dbReference type="Gene3D" id="1.10.340.70">
    <property type="match status" value="1"/>
</dbReference>
<dbReference type="InterPro" id="IPR001969">
    <property type="entry name" value="Aspartic_peptidase_AS"/>
</dbReference>
<dbReference type="CDD" id="cd09274">
    <property type="entry name" value="RNase_HI_RT_Ty3"/>
    <property type="match status" value="1"/>
</dbReference>
<keyword evidence="7" id="KW-0695">RNA-directed DNA polymerase</keyword>
<dbReference type="FunFam" id="3.30.70.270:FF:000020">
    <property type="entry name" value="Transposon Tf2-6 polyprotein-like Protein"/>
    <property type="match status" value="1"/>
</dbReference>
<dbReference type="InterPro" id="IPR041373">
    <property type="entry name" value="RT_RNaseH"/>
</dbReference>
<dbReference type="InterPro" id="IPR001584">
    <property type="entry name" value="Integrase_cat-core"/>
</dbReference>
<evidence type="ECO:0000259" key="9">
    <source>
        <dbReference type="PROSITE" id="PS50878"/>
    </source>
</evidence>
<feature type="compositionally biased region" description="Polar residues" evidence="8">
    <location>
        <begin position="250"/>
        <end position="261"/>
    </location>
</feature>
<accession>A0A0C2GM13</accession>
<dbReference type="InterPro" id="IPR050951">
    <property type="entry name" value="Retrovirus_Pol_polyprotein"/>
</dbReference>
<evidence type="ECO:0000256" key="5">
    <source>
        <dbReference type="ARBA" id="ARBA00022759"/>
    </source>
</evidence>
<keyword evidence="3" id="KW-0548">Nucleotidyltransferase</keyword>
<dbReference type="GO" id="GO:0004519">
    <property type="term" value="F:endonuclease activity"/>
    <property type="evidence" value="ECO:0007669"/>
    <property type="project" value="UniProtKB-KW"/>
</dbReference>
<dbReference type="Pfam" id="PF13975">
    <property type="entry name" value="gag-asp_proteas"/>
    <property type="match status" value="1"/>
</dbReference>
<dbReference type="PROSITE" id="PS50878">
    <property type="entry name" value="RT_POL"/>
    <property type="match status" value="1"/>
</dbReference>
<dbReference type="Gene3D" id="3.10.20.370">
    <property type="match status" value="1"/>
</dbReference>
<gene>
    <name evidence="11" type="ORF">ANCDUO_11689</name>
</gene>
<keyword evidence="12" id="KW-1185">Reference proteome</keyword>
<evidence type="ECO:0000256" key="1">
    <source>
        <dbReference type="ARBA" id="ARBA00012493"/>
    </source>
</evidence>
<dbReference type="GO" id="GO:0006508">
    <property type="term" value="P:proteolysis"/>
    <property type="evidence" value="ECO:0007669"/>
    <property type="project" value="InterPro"/>
</dbReference>
<dbReference type="InterPro" id="IPR043502">
    <property type="entry name" value="DNA/RNA_pol_sf"/>
</dbReference>
<dbReference type="SUPFAM" id="SSF53098">
    <property type="entry name" value="Ribonuclease H-like"/>
    <property type="match status" value="1"/>
</dbReference>
<dbReference type="SUPFAM" id="SSF50630">
    <property type="entry name" value="Acid proteases"/>
    <property type="match status" value="1"/>
</dbReference>
<dbReference type="FunFam" id="3.30.420.10:FF:000032">
    <property type="entry name" value="Retrovirus-related Pol polyprotein from transposon 297-like Protein"/>
    <property type="match status" value="1"/>
</dbReference>
<evidence type="ECO:0000259" key="10">
    <source>
        <dbReference type="PROSITE" id="PS50994"/>
    </source>
</evidence>
<dbReference type="Gene3D" id="3.10.10.10">
    <property type="entry name" value="HIV Type 1 Reverse Transcriptase, subunit A, domain 1"/>
    <property type="match status" value="1"/>
</dbReference>
<evidence type="ECO:0000256" key="6">
    <source>
        <dbReference type="ARBA" id="ARBA00022801"/>
    </source>
</evidence>
<dbReference type="Pfam" id="PF00665">
    <property type="entry name" value="rve"/>
    <property type="match status" value="1"/>
</dbReference>
<evidence type="ECO:0000256" key="4">
    <source>
        <dbReference type="ARBA" id="ARBA00022722"/>
    </source>
</evidence>
<dbReference type="EC" id="2.7.7.49" evidence="1"/>
<keyword evidence="2" id="KW-0808">Transferase</keyword>
<feature type="region of interest" description="Disordered" evidence="8">
    <location>
        <begin position="897"/>
        <end position="921"/>
    </location>
</feature>
<dbReference type="PANTHER" id="PTHR37984:SF5">
    <property type="entry name" value="PROTEIN NYNRIN-LIKE"/>
    <property type="match status" value="1"/>
</dbReference>
<dbReference type="PANTHER" id="PTHR37984">
    <property type="entry name" value="PROTEIN CBG26694"/>
    <property type="match status" value="1"/>
</dbReference>
<dbReference type="PROSITE" id="PS00141">
    <property type="entry name" value="ASP_PROTEASE"/>
    <property type="match status" value="1"/>
</dbReference>
<dbReference type="InterPro" id="IPR041588">
    <property type="entry name" value="Integrase_H2C2"/>
</dbReference>
<dbReference type="InterPro" id="IPR043128">
    <property type="entry name" value="Rev_trsase/Diguanyl_cyclase"/>
</dbReference>
<dbReference type="OrthoDB" id="5845629at2759"/>
<dbReference type="CDD" id="cd01647">
    <property type="entry name" value="RT_LTR"/>
    <property type="match status" value="1"/>
</dbReference>
<dbReference type="GO" id="GO:0003964">
    <property type="term" value="F:RNA-directed DNA polymerase activity"/>
    <property type="evidence" value="ECO:0007669"/>
    <property type="project" value="UniProtKB-KW"/>
</dbReference>
<dbReference type="GO" id="GO:0003723">
    <property type="term" value="F:RNA binding"/>
    <property type="evidence" value="ECO:0007669"/>
    <property type="project" value="UniProtKB-KW"/>
</dbReference>
<protein>
    <recommendedName>
        <fullName evidence="1">RNA-directed DNA polymerase</fullName>
        <ecNumber evidence="1">2.7.7.49</ecNumber>
    </recommendedName>
</protein>
<dbReference type="Pfam" id="PF17917">
    <property type="entry name" value="RT_RNaseH"/>
    <property type="match status" value="1"/>
</dbReference>
<dbReference type="InterPro" id="IPR000477">
    <property type="entry name" value="RT_dom"/>
</dbReference>
<dbReference type="Pfam" id="PF17921">
    <property type="entry name" value="Integrase_H2C2"/>
    <property type="match status" value="1"/>
</dbReference>
<feature type="domain" description="Integrase catalytic" evidence="10">
    <location>
        <begin position="2241"/>
        <end position="2409"/>
    </location>
</feature>
<name>A0A0C2GM13_9BILA</name>
<dbReference type="InterPro" id="IPR021109">
    <property type="entry name" value="Peptidase_aspartic_dom_sf"/>
</dbReference>
<evidence type="ECO:0000256" key="3">
    <source>
        <dbReference type="ARBA" id="ARBA00022695"/>
    </source>
</evidence>
<keyword evidence="4" id="KW-0540">Nuclease</keyword>
<organism evidence="11 12">
    <name type="scientific">Ancylostoma duodenale</name>
    <dbReference type="NCBI Taxonomy" id="51022"/>
    <lineage>
        <taxon>Eukaryota</taxon>
        <taxon>Metazoa</taxon>
        <taxon>Ecdysozoa</taxon>
        <taxon>Nematoda</taxon>
        <taxon>Chromadorea</taxon>
        <taxon>Rhabditida</taxon>
        <taxon>Rhabditina</taxon>
        <taxon>Rhabditomorpha</taxon>
        <taxon>Strongyloidea</taxon>
        <taxon>Ancylostomatidae</taxon>
        <taxon>Ancylostomatinae</taxon>
        <taxon>Ancylostoma</taxon>
    </lineage>
</organism>
<reference evidence="11 12" key="1">
    <citation type="submission" date="2013-12" db="EMBL/GenBank/DDBJ databases">
        <title>Draft genome of the parsitic nematode Ancylostoma duodenale.</title>
        <authorList>
            <person name="Mitreva M."/>
        </authorList>
    </citation>
    <scope>NUCLEOTIDE SEQUENCE [LARGE SCALE GENOMIC DNA]</scope>
    <source>
        <strain evidence="11 12">Zhejiang</strain>
    </source>
</reference>
<evidence type="ECO:0000313" key="12">
    <source>
        <dbReference type="Proteomes" id="UP000054047"/>
    </source>
</evidence>
<dbReference type="CDD" id="cd00303">
    <property type="entry name" value="retropepsin_like"/>
    <property type="match status" value="1"/>
</dbReference>
<dbReference type="InterPro" id="IPR005162">
    <property type="entry name" value="Retrotrans_gag_dom"/>
</dbReference>
<keyword evidence="6" id="KW-0378">Hydrolase</keyword>
<dbReference type="GO" id="GO:0042575">
    <property type="term" value="C:DNA polymerase complex"/>
    <property type="evidence" value="ECO:0007669"/>
    <property type="project" value="UniProtKB-ARBA"/>
</dbReference>
<feature type="region of interest" description="Disordered" evidence="8">
    <location>
        <begin position="239"/>
        <end position="266"/>
    </location>
</feature>
<dbReference type="GO" id="GO:0004190">
    <property type="term" value="F:aspartic-type endopeptidase activity"/>
    <property type="evidence" value="ECO:0007669"/>
    <property type="project" value="InterPro"/>
</dbReference>
<evidence type="ECO:0000256" key="7">
    <source>
        <dbReference type="ARBA" id="ARBA00022918"/>
    </source>
</evidence>
<dbReference type="Gene3D" id="3.30.70.270">
    <property type="match status" value="2"/>
</dbReference>
<feature type="domain" description="Reverse transcriptase" evidence="9">
    <location>
        <begin position="1703"/>
        <end position="1882"/>
    </location>
</feature>
<dbReference type="InterPro" id="IPR012337">
    <property type="entry name" value="RNaseH-like_sf"/>
</dbReference>
<dbReference type="GO" id="GO:0015074">
    <property type="term" value="P:DNA integration"/>
    <property type="evidence" value="ECO:0007669"/>
    <property type="project" value="UniProtKB-KW"/>
</dbReference>
<dbReference type="FunFam" id="3.10.20.370:FF:000001">
    <property type="entry name" value="Retrovirus-related Pol polyprotein from transposon 17.6-like protein"/>
    <property type="match status" value="1"/>
</dbReference>
<sequence>MDTIYNNDDDTKDASITQNTGLPNQHLVYQACKMLGDRVEKFSGAGDRTFEEFLEDYTDLIARFSISHDVARCLLPLYLTGGAKLKLQTIPQHDKMSWKELVVELAKKFKSEAVLSNLRDELHNLTQGKDSVGEFAKKVYNKTKIAFQGQGENIVARMATDFFIKGLNPDIRKAIRRLPDTEDFDAVVSRAEKEFRILEQERKEDQDTIHAINALITDDKVTRLERQLNKMKIARRRSPTPFSIRPTNRPRMNNSGRSTPGNSRFNANFNSANTFFKTRKFGPRNNPFRSSRSRVHFAQQHGQPCGCCTHNHAPIGTVPNTHCTNTTPACQPPRSSTMMPVTTANLLCLVTFLALLSSSAAQYQICGSNIHGNTFSLPEATDCTVPPNAPMLRTTIQLYAEQSQPLSLNATKCYKDVLEVSITNFLYIRTEQKILNRRRVSIPQGLCQSARITGKVHEHDLVQISPGLLSTNEIDEGNSTLPLWGTNKYTRSIYSLETGQVASFDGKSIISSLANLENCTLSKGSCITRNEIVVWEPVHSAPICRFTQVGSFEALVTMQHIVLPHSDVVLQFSHDYLLHAHLTEQCKTLATSYLTTSNHIVTFPYIPQDIMVHDYILRMAHRRRVRRATRYIKDKYGRTSTYQLTPPEPVPLIKRLFDTDVTNEIPNFRTRPIVKRKILQDMARWNVTNEDFNKIRRFYNITDPRLIALRTIRYAEYRTKQLYLFRKFEERRPLNYAELAVRRDLQQGISPIFDEYLNAEFGTASFNTPGALPKDWYLHVPFAERSEMSTTRPRKPTPQDFQPSTTTTTPSISYAAASSTSTPSRLSNSTTLFPTRPIVDRVWTILSPIKLPSTTPPIPKWMTATKSTTKSANQRPSILPYSKTSIFITTTAETPIPILTTTTPTPTTSTPIASSFQPSNAPFILPTDPTTTTSPLYSTTTPPLLTSTTTKNISPYQPMAWPPQLPWLSSQLLTETPMTTRPKRVVTITTQATTPTFSDVTSRPSSQPSFSQTESIFPHDIAARRQFNNICTRNFLQVQRLRTSIAVDPTWTARLLLGRDDVAASFFDNQLHITRCRSITPTHIYTNHSINGTCYTLTPVTVGNDLWFAIPGTKDLIQSSTIIPCPYPTIQPSKTSHKLLPPNTILNNNVPPFLFEAPPIFHRTLQHFPSSLGLQMEAVQQQQEDILLRLRKRGIMEDAVTRLRSTTSAVSQSIRSFYDSATRKLASGVNDVKWSLIYLILWISVPTIIIAILIVTCVCYVKYKLLRHVSTSAVQGVVRTLVPRKRNRKRSRSVNVLLRDLEPQPDIEERLFVPRIYAIHTKTSGLPYLKVTLGDRTVTALLDSGASISYMRASTIASLSPQPSIIPQNLTASTANGSNLELQGFTKLPVQIGTHTIFHHFHIAADKDCPAPLLLGSDFIRNLNTAGLMVSIDLHNQVISIGSDTLNLVQLNHITLTPTNTYGVRINGDVTLPRRTTNIVPARIEHLPQPRCKTFLIEDNLRPTEDIYMVGRSLVSPQPDGTCFINIINPSFTDICLPDRMNIAHALPACATEIQVHAVQVAVPLITDQHVINQIDISNMNGNTSSSVYSTSLPYHTPYVPPEADWENRLPRLPTPVSPNFDIADEVDLSQAALTNQQKELLRDIIRHHAKAFVGPDGHLGHYKGHIRHRIDLVENAPIPARKIYRVPLEKRQEIEKQITQMLHEGIIRESTSPFCAPIVLVKKREANTWRFTIDFRGLNAITKPQQSILPNIQDIIDLCANQCLYSSLDFQQGFHQIPLEDEHCERTAFACFLGAFEYIRMPMGLKGAPATFQRIMDDFKKYIRARVFIYVDDLIITSETPDEHLIDIDEVLGKIELIGMKLKAAKCEFARKEITFLGFLLSKDGIRPNPEKTKAIDNYPTPKNATDVKSFLGMCSFFRRFIYNFATIASPLTALTKKDTPFKWTAECEEASRKLKKALTSAPILAAPRLGKPFLIETDSSSKGVAGILKQEQDNTTRVIAYASRTLNKHEARYPAIELEALGLVYAVQKFRPYIDGAKCTVITDHAPLKALLHRQDLTGRLAKYQIVLQEFDIQIVYRPGKKNVVCDTLSRHLPTVTAITTMQPTKLQLENIRKEQDQCPWMIEIKEALRKEDDLPATYDYILLNNLLYKLPVRLHQNPQLILPEASSIKNDIIALAHQSQLGTAHLGVAKTRAMVAQIAIWNNMARDIAHFVARCQQCQSRKDPSAYRTRHPLGRFEIPSKPWQRIHSDVIGPLPLTLEGNKFIIVFIDSFSKFIIAEPMTDQKATTTAQIFMNRFIARFGLPEILVTDQGSNYMSDTFRTLLRNLNIQHRTSTPYHHESNGQVERANRTIQEQIAIATKEHRDDWDNVLYLITHAYNSTENATTKYSPHFLVHGHEPTNVFHLALQLPTKKFADEEDYANHITNLLKAVYENVKTSLQTSQDRQKHNYDLRKRLNKKTYSIGERIWIRKDGHNKITPRFEGPFVVTDVDPPNITFRDGQRERTVHINRTKPHFVDN</sequence>
<dbReference type="SUPFAM" id="SSF56672">
    <property type="entry name" value="DNA/RNA polymerases"/>
    <property type="match status" value="1"/>
</dbReference>
<dbReference type="EMBL" id="KN733505">
    <property type="protein sequence ID" value="KIH58111.1"/>
    <property type="molecule type" value="Genomic_DNA"/>
</dbReference>
<proteinExistence type="predicted"/>
<evidence type="ECO:0000256" key="2">
    <source>
        <dbReference type="ARBA" id="ARBA00022679"/>
    </source>
</evidence>
<evidence type="ECO:0000313" key="11">
    <source>
        <dbReference type="EMBL" id="KIH58111.1"/>
    </source>
</evidence>
<feature type="compositionally biased region" description="Low complexity" evidence="8">
    <location>
        <begin position="803"/>
        <end position="831"/>
    </location>
</feature>
<evidence type="ECO:0000256" key="8">
    <source>
        <dbReference type="SAM" id="MobiDB-lite"/>
    </source>
</evidence>
<keyword evidence="5" id="KW-0255">Endonuclease</keyword>
<feature type="region of interest" description="Disordered" evidence="8">
    <location>
        <begin position="787"/>
        <end position="831"/>
    </location>
</feature>
<dbReference type="Gene3D" id="3.30.420.10">
    <property type="entry name" value="Ribonuclease H-like superfamily/Ribonuclease H"/>
    <property type="match status" value="1"/>
</dbReference>
<feature type="compositionally biased region" description="Low complexity" evidence="8">
    <location>
        <begin position="897"/>
        <end position="912"/>
    </location>
</feature>
<dbReference type="Pfam" id="PF03732">
    <property type="entry name" value="Retrotrans_gag"/>
    <property type="match status" value="1"/>
</dbReference>
<dbReference type="Pfam" id="PF00078">
    <property type="entry name" value="RVT_1"/>
    <property type="match status" value="1"/>
</dbReference>
<dbReference type="PROSITE" id="PS50994">
    <property type="entry name" value="INTEGRASE"/>
    <property type="match status" value="1"/>
</dbReference>
<dbReference type="Gene3D" id="2.40.70.10">
    <property type="entry name" value="Acid Proteases"/>
    <property type="match status" value="1"/>
</dbReference>
<dbReference type="InterPro" id="IPR036397">
    <property type="entry name" value="RNaseH_sf"/>
</dbReference>
<dbReference type="Proteomes" id="UP000054047">
    <property type="component" value="Unassembled WGS sequence"/>
</dbReference>